<evidence type="ECO:0000256" key="1">
    <source>
        <dbReference type="SAM" id="Coils"/>
    </source>
</evidence>
<feature type="coiled-coil region" evidence="1">
    <location>
        <begin position="74"/>
        <end position="108"/>
    </location>
</feature>
<dbReference type="EMBL" id="JARBDR010000523">
    <property type="protein sequence ID" value="KAJ8311252.1"/>
    <property type="molecule type" value="Genomic_DNA"/>
</dbReference>
<reference evidence="2 3" key="1">
    <citation type="submission" date="2022-12" db="EMBL/GenBank/DDBJ databases">
        <title>Chromosome-level genome of Tegillarca granosa.</title>
        <authorList>
            <person name="Kim J."/>
        </authorList>
    </citation>
    <scope>NUCLEOTIDE SEQUENCE [LARGE SCALE GENOMIC DNA]</scope>
    <source>
        <strain evidence="2">Teg-2019</strain>
        <tissue evidence="2">Adductor muscle</tissue>
    </source>
</reference>
<gene>
    <name evidence="2" type="ORF">KUTeg_011209</name>
</gene>
<comment type="caution">
    <text evidence="2">The sequence shown here is derived from an EMBL/GenBank/DDBJ whole genome shotgun (WGS) entry which is preliminary data.</text>
</comment>
<organism evidence="2 3">
    <name type="scientific">Tegillarca granosa</name>
    <name type="common">Malaysian cockle</name>
    <name type="synonym">Anadara granosa</name>
    <dbReference type="NCBI Taxonomy" id="220873"/>
    <lineage>
        <taxon>Eukaryota</taxon>
        <taxon>Metazoa</taxon>
        <taxon>Spiralia</taxon>
        <taxon>Lophotrochozoa</taxon>
        <taxon>Mollusca</taxon>
        <taxon>Bivalvia</taxon>
        <taxon>Autobranchia</taxon>
        <taxon>Pteriomorphia</taxon>
        <taxon>Arcoida</taxon>
        <taxon>Arcoidea</taxon>
        <taxon>Arcidae</taxon>
        <taxon>Tegillarca</taxon>
    </lineage>
</organism>
<dbReference type="PANTHER" id="PTHR11505">
    <property type="entry name" value="L1 TRANSPOSABLE ELEMENT-RELATED"/>
    <property type="match status" value="1"/>
</dbReference>
<sequence>MPFFATPQMQHPSVSTPPYQTAILQQPTMSCALSEEDIGRIVSTHVRSTLKDEIINEFKNEMKSIMSEVFGDFVKDLKVKIQALSAENAELRTENNTLTERLDDLEQYSRRNAIRISGVPESSPEDTDALVKQIASNMGIELKDDDIDRSHRTGKPRSGSNRQILVKFSNYHYKHRIMKSRWKLGKSPELKNIYINEDLTKKKEQLFRNARKLYQDKSVNKVWTWDGKVFLTDLNNVKHRIEKSSDLLKFPQRSTNGSLNMVNASVTNTSDGSPPT</sequence>
<keyword evidence="3" id="KW-1185">Reference proteome</keyword>
<dbReference type="InterPro" id="IPR004244">
    <property type="entry name" value="Transposase_22"/>
</dbReference>
<dbReference type="Gene3D" id="3.30.70.1820">
    <property type="entry name" value="L1 transposable element, RRM domain"/>
    <property type="match status" value="1"/>
</dbReference>
<protein>
    <submittedName>
        <fullName evidence="2">Uncharacterized protein</fullName>
    </submittedName>
</protein>
<evidence type="ECO:0000313" key="2">
    <source>
        <dbReference type="EMBL" id="KAJ8311252.1"/>
    </source>
</evidence>
<keyword evidence="1" id="KW-0175">Coiled coil</keyword>
<evidence type="ECO:0000313" key="3">
    <source>
        <dbReference type="Proteomes" id="UP001217089"/>
    </source>
</evidence>
<proteinExistence type="predicted"/>
<accession>A0ABQ9F4P2</accession>
<dbReference type="Proteomes" id="UP001217089">
    <property type="component" value="Unassembled WGS sequence"/>
</dbReference>
<name>A0ABQ9F4P2_TEGGR</name>